<gene>
    <name evidence="11" type="ORF">EC847_11512</name>
</gene>
<evidence type="ECO:0000313" key="11">
    <source>
        <dbReference type="EMBL" id="TDN53584.1"/>
    </source>
</evidence>
<evidence type="ECO:0000256" key="5">
    <source>
        <dbReference type="ARBA" id="ARBA00022500"/>
    </source>
</evidence>
<dbReference type="EMBL" id="SNVX01000015">
    <property type="protein sequence ID" value="TDN53584.1"/>
    <property type="molecule type" value="Genomic_DNA"/>
</dbReference>
<keyword evidence="10" id="KW-0997">Cell inner membrane</keyword>
<keyword evidence="12" id="KW-1185">Reference proteome</keyword>
<dbReference type="RefSeq" id="WP_125355368.1">
    <property type="nucleotide sequence ID" value="NZ_CACSIW010000001.1"/>
</dbReference>
<proteinExistence type="inferred from homology"/>
<dbReference type="GO" id="GO:0009425">
    <property type="term" value="C:bacterial-type flagellum basal body"/>
    <property type="evidence" value="ECO:0007669"/>
    <property type="project" value="InterPro"/>
</dbReference>
<comment type="subcellular location">
    <subcellularLocation>
        <location evidence="10">Cell inner membrane</location>
    </subcellularLocation>
    <subcellularLocation>
        <location evidence="2">Cell membrane</location>
        <topology evidence="2">Single-pass membrane protein</topology>
    </subcellularLocation>
</comment>
<evidence type="ECO:0000256" key="2">
    <source>
        <dbReference type="ARBA" id="ARBA00004162"/>
    </source>
</evidence>
<keyword evidence="9 10" id="KW-0472">Membrane</keyword>
<evidence type="ECO:0000313" key="12">
    <source>
        <dbReference type="Proteomes" id="UP000295530"/>
    </source>
</evidence>
<evidence type="ECO:0000256" key="10">
    <source>
        <dbReference type="RuleBase" id="RU364125"/>
    </source>
</evidence>
<keyword evidence="6" id="KW-0812">Transmembrane</keyword>
<dbReference type="Pfam" id="PF03748">
    <property type="entry name" value="FliL"/>
    <property type="match status" value="1"/>
</dbReference>
<evidence type="ECO:0000256" key="3">
    <source>
        <dbReference type="ARBA" id="ARBA00008281"/>
    </source>
</evidence>
<comment type="caution">
    <text evidence="11">The sequence shown here is derived from an EMBL/GenBank/DDBJ whole genome shotgun (WGS) entry which is preliminary data.</text>
</comment>
<protein>
    <recommendedName>
        <fullName evidence="10">Flagellar protein FliL</fullName>
    </recommendedName>
</protein>
<comment type="similarity">
    <text evidence="3 10">Belongs to the FliL family.</text>
</comment>
<sequence length="154" mass="16824">MKKIIAASLISACLVVLIGGGVGFYLVKSGKLPHLTAAGPAAPAAPINPENLSFISMPETVVTLNDSNGIHHYVLMELALAVNDKEKQNTVRDDESLYQSIIVSTLSQKSFDDIQYMKVPEIRDLLANALKSELQNRHMEQPFCDVLVTKAVFQ</sequence>
<dbReference type="GO" id="GO:0071973">
    <property type="term" value="P:bacterial-type flagellum-dependent cell motility"/>
    <property type="evidence" value="ECO:0007669"/>
    <property type="project" value="InterPro"/>
</dbReference>
<keyword evidence="11" id="KW-0966">Cell projection</keyword>
<dbReference type="GO" id="GO:0005886">
    <property type="term" value="C:plasma membrane"/>
    <property type="evidence" value="ECO:0007669"/>
    <property type="project" value="UniProtKB-SubCell"/>
</dbReference>
<evidence type="ECO:0000256" key="9">
    <source>
        <dbReference type="ARBA" id="ARBA00023136"/>
    </source>
</evidence>
<accession>A0A4R6E7S3</accession>
<keyword evidence="7 10" id="KW-0283">Flagellar rotation</keyword>
<name>A0A4R6E7S3_SCAGO</name>
<keyword evidence="8" id="KW-1133">Transmembrane helix</keyword>
<comment type="function">
    <text evidence="1 10">Controls the rotational direction of flagella during chemotaxis.</text>
</comment>
<dbReference type="AlphaFoldDB" id="A0A4R6E7S3"/>
<evidence type="ECO:0000256" key="1">
    <source>
        <dbReference type="ARBA" id="ARBA00002254"/>
    </source>
</evidence>
<dbReference type="InterPro" id="IPR005503">
    <property type="entry name" value="FliL"/>
</dbReference>
<evidence type="ECO:0000256" key="4">
    <source>
        <dbReference type="ARBA" id="ARBA00022475"/>
    </source>
</evidence>
<dbReference type="OrthoDB" id="6555669at2"/>
<keyword evidence="11" id="KW-0282">Flagellum</keyword>
<evidence type="ECO:0000256" key="6">
    <source>
        <dbReference type="ARBA" id="ARBA00022692"/>
    </source>
</evidence>
<evidence type="ECO:0000256" key="7">
    <source>
        <dbReference type="ARBA" id="ARBA00022779"/>
    </source>
</evidence>
<keyword evidence="5 10" id="KW-0145">Chemotaxis</keyword>
<dbReference type="Proteomes" id="UP000295530">
    <property type="component" value="Unassembled WGS sequence"/>
</dbReference>
<keyword evidence="4" id="KW-1003">Cell membrane</keyword>
<reference evidence="11 12" key="1">
    <citation type="submission" date="2019-03" db="EMBL/GenBank/DDBJ databases">
        <title>Genomic analyses of the natural microbiome of Caenorhabditis elegans.</title>
        <authorList>
            <person name="Samuel B."/>
        </authorList>
    </citation>
    <scope>NUCLEOTIDE SEQUENCE [LARGE SCALE GENOMIC DNA]</scope>
    <source>
        <strain evidence="11 12">BIGb0156</strain>
    </source>
</reference>
<organism evidence="11 12">
    <name type="scientific">Scandinavium goeteborgense</name>
    <dbReference type="NCBI Taxonomy" id="1851514"/>
    <lineage>
        <taxon>Bacteria</taxon>
        <taxon>Pseudomonadati</taxon>
        <taxon>Pseudomonadota</taxon>
        <taxon>Gammaproteobacteria</taxon>
        <taxon>Enterobacterales</taxon>
        <taxon>Enterobacteriaceae</taxon>
        <taxon>Scandinavium</taxon>
    </lineage>
</organism>
<keyword evidence="11" id="KW-0969">Cilium</keyword>
<dbReference type="GO" id="GO:0006935">
    <property type="term" value="P:chemotaxis"/>
    <property type="evidence" value="ECO:0007669"/>
    <property type="project" value="UniProtKB-KW"/>
</dbReference>
<evidence type="ECO:0000256" key="8">
    <source>
        <dbReference type="ARBA" id="ARBA00022989"/>
    </source>
</evidence>